<evidence type="ECO:0000313" key="1">
    <source>
        <dbReference type="EMBL" id="CAI8025089.1"/>
    </source>
</evidence>
<reference evidence="1" key="1">
    <citation type="submission" date="2023-03" db="EMBL/GenBank/DDBJ databases">
        <authorList>
            <person name="Steffen K."/>
            <person name="Cardenas P."/>
        </authorList>
    </citation>
    <scope>NUCLEOTIDE SEQUENCE</scope>
</reference>
<comment type="caution">
    <text evidence="1">The sequence shown here is derived from an EMBL/GenBank/DDBJ whole genome shotgun (WGS) entry which is preliminary data.</text>
</comment>
<name>A0AA35WLS0_GEOBA</name>
<sequence length="61" mass="6455">MLMFGSLTPTKFSSRCTVRGSVGLICTSITITSTSRCVRRLSSVTNSAVRLSSVARKLAAS</sequence>
<protein>
    <submittedName>
        <fullName evidence="1">Uncharacterized protein</fullName>
    </submittedName>
</protein>
<keyword evidence="2" id="KW-1185">Reference proteome</keyword>
<proteinExistence type="predicted"/>
<accession>A0AA35WLS0</accession>
<dbReference type="AlphaFoldDB" id="A0AA35WLS0"/>
<dbReference type="Proteomes" id="UP001174909">
    <property type="component" value="Unassembled WGS sequence"/>
</dbReference>
<dbReference type="EMBL" id="CASHTH010002119">
    <property type="protein sequence ID" value="CAI8025089.1"/>
    <property type="molecule type" value="Genomic_DNA"/>
</dbReference>
<evidence type="ECO:0000313" key="2">
    <source>
        <dbReference type="Proteomes" id="UP001174909"/>
    </source>
</evidence>
<organism evidence="1 2">
    <name type="scientific">Geodia barretti</name>
    <name type="common">Barrett's horny sponge</name>
    <dbReference type="NCBI Taxonomy" id="519541"/>
    <lineage>
        <taxon>Eukaryota</taxon>
        <taxon>Metazoa</taxon>
        <taxon>Porifera</taxon>
        <taxon>Demospongiae</taxon>
        <taxon>Heteroscleromorpha</taxon>
        <taxon>Tetractinellida</taxon>
        <taxon>Astrophorina</taxon>
        <taxon>Geodiidae</taxon>
        <taxon>Geodia</taxon>
    </lineage>
</organism>
<gene>
    <name evidence="1" type="ORF">GBAR_LOCUS14517</name>
</gene>